<dbReference type="EMBL" id="CAXAMM010019291">
    <property type="protein sequence ID" value="CAK9045346.1"/>
    <property type="molecule type" value="Genomic_DNA"/>
</dbReference>
<accession>A0ABP0M1J9</accession>
<protein>
    <submittedName>
        <fullName evidence="1">Esterase</fullName>
    </submittedName>
</protein>
<dbReference type="Gene3D" id="1.25.10.10">
    <property type="entry name" value="Leucine-rich Repeat Variant"/>
    <property type="match status" value="1"/>
</dbReference>
<organism evidence="1 2">
    <name type="scientific">Durusdinium trenchii</name>
    <dbReference type="NCBI Taxonomy" id="1381693"/>
    <lineage>
        <taxon>Eukaryota</taxon>
        <taxon>Sar</taxon>
        <taxon>Alveolata</taxon>
        <taxon>Dinophyceae</taxon>
        <taxon>Suessiales</taxon>
        <taxon>Symbiodiniaceae</taxon>
        <taxon>Durusdinium</taxon>
    </lineage>
</organism>
<sequence length="1184" mass="133591">MSDRQVLAAIGMKTGGDCRYFELVHLTCGDLRRKCFACVGKHSLFFLRQDLNGPLHDDADVYYSLIARIIQDENSDQHCLLTMTEELPNWNSDRLFIKAENRSLFLRHLRCNWQTDHMWRLGRVVVFPLSSHPITKERSFDNYVLPYQGYRWTKFQGYRFMLPERFSDQANSIQDSETGEYVDEHGISLVVHVHEAFSLEQLAQIYRDNIRWVAADYKTQLCSEEKQFYVIKNCSRDKRMNLAADVAQWHQWELIIRTRQATILCLVMRRQYIPPACCNAQDIAVLLRCPEEHWTDRETSLLLEAYLIADSLCTDSPNVSVYRDVVQAKLDALRFDEEGTEWIATHLKLKTCWEVEAVRLVKSIWKLYCDDKVEGYDPKVLEMSPQEVLMDSGNAEEWAELECIDNFQTFFTDMLTRGEGLPLSGTQADALDEDTKLRIQHSWHARVARYFAWAVDGGLLGARFNLELMIEGLSALTEEHYKKAYAAFLFLLHLRPRDLTKPFHEVSLAQQMKDKNLSQWMFNDRVMLAVLSTDFLKKQIGKGRDADFFRCLANLLEAGCGVTLKAYICRLFMEMRAQPEAKAKDEDVSADLIVVPSMLSLLKSGGNFLAVYASAALVNLSSGNQAVKMILMGQGMAKTAVRNIQSKDDDLSYYTLMLMVNLTKEPHNRSVIASAGLIPLLYDILTSSYSQVRPAKKRQTMQSAALGSIAKERLLTQTCIVVGQFCNDDRFREQFIDMYPHTVKCLLYIFTTVSFGSFLSSKTMFALKQLCASRNDQKHHIGTHAIPHLIDSLSDKEAEKPTECIYQSLLLLIMLSGLQTNTELMYREGLIQVLEELGEHSSAKRSDGFHNHVGQLMQSMGEIVWHALLADATVVWQSALEKAQDQKRTAERDAVRRGDVLRRGDALRLEPFDLQQWLPQGRHRPFTTLRRHLQAHLVTESEAKGGSLLWLLPSVLQQKVAAALWKDVRQQLLSSEKALRLGKADPSALAQAARSLLSVAALSVETAAGDAEAALRALARLSAGHSEELCSTLSDALPVLLWLVDVTGATGRGTPKGSMAELAAKILQELGVGSLQSGHPVNVHFLATALLRVPVEAATSKPTSNLLPSMAELLHKAAELVVTQLERSTVQLQDALERRSLRAWRGPLRRWLDRMHEAGTGSRNSPVAVLVSNCAEVLGELPLY</sequence>
<dbReference type="SUPFAM" id="SSF48371">
    <property type="entry name" value="ARM repeat"/>
    <property type="match status" value="1"/>
</dbReference>
<evidence type="ECO:0000313" key="2">
    <source>
        <dbReference type="Proteomes" id="UP001642464"/>
    </source>
</evidence>
<name>A0ABP0M1J9_9DINO</name>
<comment type="caution">
    <text evidence="1">The sequence shown here is derived from an EMBL/GenBank/DDBJ whole genome shotgun (WGS) entry which is preliminary data.</text>
</comment>
<dbReference type="InterPro" id="IPR016024">
    <property type="entry name" value="ARM-type_fold"/>
</dbReference>
<evidence type="ECO:0000313" key="1">
    <source>
        <dbReference type="EMBL" id="CAK9045346.1"/>
    </source>
</evidence>
<proteinExistence type="predicted"/>
<dbReference type="InterPro" id="IPR011989">
    <property type="entry name" value="ARM-like"/>
</dbReference>
<gene>
    <name evidence="1" type="ORF">SCF082_LOCUS25624</name>
</gene>
<keyword evidence="2" id="KW-1185">Reference proteome</keyword>
<dbReference type="Proteomes" id="UP001642464">
    <property type="component" value="Unassembled WGS sequence"/>
</dbReference>
<reference evidence="1 2" key="1">
    <citation type="submission" date="2024-02" db="EMBL/GenBank/DDBJ databases">
        <authorList>
            <person name="Chen Y."/>
            <person name="Shah S."/>
            <person name="Dougan E. K."/>
            <person name="Thang M."/>
            <person name="Chan C."/>
        </authorList>
    </citation>
    <scope>NUCLEOTIDE SEQUENCE [LARGE SCALE GENOMIC DNA]</scope>
</reference>